<keyword evidence="3 6" id="KW-0812">Transmembrane</keyword>
<feature type="transmembrane region" description="Helical" evidence="6">
    <location>
        <begin position="51"/>
        <end position="68"/>
    </location>
</feature>
<feature type="transmembrane region" description="Helical" evidence="6">
    <location>
        <begin position="390"/>
        <end position="411"/>
    </location>
</feature>
<keyword evidence="4 6" id="KW-1133">Transmembrane helix</keyword>
<dbReference type="PANTHER" id="PTHR30250:SF29">
    <property type="entry name" value="POLYSACCHARIDE BIOSYNTHESIS PROTEIN C-TERMINAL DOMAIN-CONTAINING PROTEIN"/>
    <property type="match status" value="1"/>
</dbReference>
<feature type="transmembrane region" description="Helical" evidence="6">
    <location>
        <begin position="360"/>
        <end position="383"/>
    </location>
</feature>
<feature type="transmembrane region" description="Helical" evidence="6">
    <location>
        <begin position="330"/>
        <end position="348"/>
    </location>
</feature>
<keyword evidence="8" id="KW-1185">Reference proteome</keyword>
<feature type="transmembrane region" description="Helical" evidence="6">
    <location>
        <begin position="451"/>
        <end position="474"/>
    </location>
</feature>
<feature type="transmembrane region" description="Helical" evidence="6">
    <location>
        <begin position="89"/>
        <end position="107"/>
    </location>
</feature>
<dbReference type="CDD" id="cd13124">
    <property type="entry name" value="MATE_SpoVB_like"/>
    <property type="match status" value="1"/>
</dbReference>
<feature type="transmembrane region" description="Helical" evidence="6">
    <location>
        <begin position="237"/>
        <end position="257"/>
    </location>
</feature>
<evidence type="ECO:0000256" key="6">
    <source>
        <dbReference type="SAM" id="Phobius"/>
    </source>
</evidence>
<protein>
    <submittedName>
        <fullName evidence="7">Oligosaccharide flippase family protein</fullName>
    </submittedName>
</protein>
<keyword evidence="2" id="KW-1003">Cell membrane</keyword>
<evidence type="ECO:0000256" key="4">
    <source>
        <dbReference type="ARBA" id="ARBA00022989"/>
    </source>
</evidence>
<evidence type="ECO:0000256" key="3">
    <source>
        <dbReference type="ARBA" id="ARBA00022692"/>
    </source>
</evidence>
<comment type="subcellular location">
    <subcellularLocation>
        <location evidence="1">Cell membrane</location>
        <topology evidence="1">Multi-pass membrane protein</topology>
    </subcellularLocation>
</comment>
<feature type="transmembrane region" description="Helical" evidence="6">
    <location>
        <begin position="185"/>
        <end position="208"/>
    </location>
</feature>
<organism evidence="7 8">
    <name type="scientific">Carnobacterium antarcticum</name>
    <dbReference type="NCBI Taxonomy" id="2126436"/>
    <lineage>
        <taxon>Bacteria</taxon>
        <taxon>Bacillati</taxon>
        <taxon>Bacillota</taxon>
        <taxon>Bacilli</taxon>
        <taxon>Lactobacillales</taxon>
        <taxon>Carnobacteriaceae</taxon>
        <taxon>Carnobacterium</taxon>
    </lineage>
</organism>
<feature type="transmembrane region" description="Helical" evidence="6">
    <location>
        <begin position="289"/>
        <end position="309"/>
    </location>
</feature>
<sequence length="528" mass="57814">MSNQQMKKMMNGALLLSLAALIAKILSAVYRVPFQNMVGNTGFYVYQQVYPIYGIGMTIALNGFPVFLSKVFAETKSSEQQKKVMKKSFLLLSIVSIGLFSFSYFGAKMIAQEMGDAQLTPIIQSVAWLFLLVPVLATGRGYFQGTFRMLPTAVSQVIEQVVRVAVILTAAFLYTRIGWDDYQMGAAAMSSSWIAGLAACIVLGVAFFRTTKQSDSELAINSEQSVSIGYGSLAKRFMTEGLAICLLSAMLILLQLVDSFTLYKGLIQAGELPELAKNAKGIYDRGQPLVQLGMVVATAFSASLVPVLSRAFVQKREVEFFRAAHSLIRITMTFAMAATTGLVVLMPYLNHLLFGDRSGVLVLCVYVGAVLLASLIGAYNAILQSRDQHYLTMVALFIGILVKWVLNSWFVEEFGTLGASLATDASLAVILAVILLGAPSPLKRSLVKDQFGLHLIYSSAMMALAVWLVTQGISRFLFSGMHRVDSFLVALIGIAVGIIVFVYSLFKWDVLTVREWLSLPFGKKILRK</sequence>
<name>A0ABW4NK38_9LACT</name>
<keyword evidence="5 6" id="KW-0472">Membrane</keyword>
<accession>A0ABW4NK38</accession>
<dbReference type="EMBL" id="JBHUFF010000005">
    <property type="protein sequence ID" value="MFD1798473.1"/>
    <property type="molecule type" value="Genomic_DNA"/>
</dbReference>
<dbReference type="PIRSF" id="PIRSF038958">
    <property type="entry name" value="PG_synth_SpoVB"/>
    <property type="match status" value="1"/>
</dbReference>
<evidence type="ECO:0000313" key="8">
    <source>
        <dbReference type="Proteomes" id="UP001597285"/>
    </source>
</evidence>
<evidence type="ECO:0000256" key="1">
    <source>
        <dbReference type="ARBA" id="ARBA00004651"/>
    </source>
</evidence>
<evidence type="ECO:0000256" key="5">
    <source>
        <dbReference type="ARBA" id="ARBA00023136"/>
    </source>
</evidence>
<evidence type="ECO:0000256" key="2">
    <source>
        <dbReference type="ARBA" id="ARBA00022475"/>
    </source>
</evidence>
<dbReference type="Proteomes" id="UP001597285">
    <property type="component" value="Unassembled WGS sequence"/>
</dbReference>
<dbReference type="Pfam" id="PF01943">
    <property type="entry name" value="Polysacc_synt"/>
    <property type="match status" value="1"/>
</dbReference>
<gene>
    <name evidence="7" type="ORF">ACFSBK_01170</name>
</gene>
<dbReference type="InterPro" id="IPR050833">
    <property type="entry name" value="Poly_Biosynth_Transport"/>
</dbReference>
<dbReference type="RefSeq" id="WP_058919667.1">
    <property type="nucleotide sequence ID" value="NZ_JBHSQC010000024.1"/>
</dbReference>
<feature type="transmembrane region" description="Helical" evidence="6">
    <location>
        <begin position="119"/>
        <end position="139"/>
    </location>
</feature>
<feature type="transmembrane region" description="Helical" evidence="6">
    <location>
        <begin position="486"/>
        <end position="506"/>
    </location>
</feature>
<proteinExistence type="predicted"/>
<feature type="transmembrane region" description="Helical" evidence="6">
    <location>
        <begin position="417"/>
        <end position="439"/>
    </location>
</feature>
<feature type="transmembrane region" description="Helical" evidence="6">
    <location>
        <begin position="160"/>
        <end position="179"/>
    </location>
</feature>
<reference evidence="8" key="1">
    <citation type="journal article" date="2019" name="Int. J. Syst. Evol. Microbiol.">
        <title>The Global Catalogue of Microorganisms (GCM) 10K type strain sequencing project: providing services to taxonomists for standard genome sequencing and annotation.</title>
        <authorList>
            <consortium name="The Broad Institute Genomics Platform"/>
            <consortium name="The Broad Institute Genome Sequencing Center for Infectious Disease"/>
            <person name="Wu L."/>
            <person name="Ma J."/>
        </authorList>
    </citation>
    <scope>NUCLEOTIDE SEQUENCE [LARGE SCALE GENOMIC DNA]</scope>
    <source>
        <strain evidence="8">KCTC 42143</strain>
    </source>
</reference>
<evidence type="ECO:0000313" key="7">
    <source>
        <dbReference type="EMBL" id="MFD1798473.1"/>
    </source>
</evidence>
<dbReference type="InterPro" id="IPR002797">
    <property type="entry name" value="Polysacc_synth"/>
</dbReference>
<comment type="caution">
    <text evidence="7">The sequence shown here is derived from an EMBL/GenBank/DDBJ whole genome shotgun (WGS) entry which is preliminary data.</text>
</comment>
<dbReference type="InterPro" id="IPR024923">
    <property type="entry name" value="PG_synth_SpoVB"/>
</dbReference>
<dbReference type="PANTHER" id="PTHR30250">
    <property type="entry name" value="PST FAMILY PREDICTED COLANIC ACID TRANSPORTER"/>
    <property type="match status" value="1"/>
</dbReference>